<name>A0A653C3I0_CALMS</name>
<dbReference type="AlphaFoldDB" id="A0A653C3I0"/>
<evidence type="ECO:0000313" key="2">
    <source>
        <dbReference type="Proteomes" id="UP000410492"/>
    </source>
</evidence>
<reference evidence="1 2" key="1">
    <citation type="submission" date="2019-01" db="EMBL/GenBank/DDBJ databases">
        <authorList>
            <person name="Sayadi A."/>
        </authorList>
    </citation>
    <scope>NUCLEOTIDE SEQUENCE [LARGE SCALE GENOMIC DNA]</scope>
</reference>
<accession>A0A653C3I0</accession>
<protein>
    <submittedName>
        <fullName evidence="1">Uncharacterized protein</fullName>
    </submittedName>
</protein>
<evidence type="ECO:0000313" key="1">
    <source>
        <dbReference type="EMBL" id="VEN42497.1"/>
    </source>
</evidence>
<keyword evidence="2" id="KW-1185">Reference proteome</keyword>
<proteinExistence type="predicted"/>
<dbReference type="EMBL" id="CAACVG010006907">
    <property type="protein sequence ID" value="VEN42497.1"/>
    <property type="molecule type" value="Genomic_DNA"/>
</dbReference>
<gene>
    <name evidence="1" type="ORF">CALMAC_LOCUS5961</name>
</gene>
<organism evidence="1 2">
    <name type="scientific">Callosobruchus maculatus</name>
    <name type="common">Southern cowpea weevil</name>
    <name type="synonym">Pulse bruchid</name>
    <dbReference type="NCBI Taxonomy" id="64391"/>
    <lineage>
        <taxon>Eukaryota</taxon>
        <taxon>Metazoa</taxon>
        <taxon>Ecdysozoa</taxon>
        <taxon>Arthropoda</taxon>
        <taxon>Hexapoda</taxon>
        <taxon>Insecta</taxon>
        <taxon>Pterygota</taxon>
        <taxon>Neoptera</taxon>
        <taxon>Endopterygota</taxon>
        <taxon>Coleoptera</taxon>
        <taxon>Polyphaga</taxon>
        <taxon>Cucujiformia</taxon>
        <taxon>Chrysomeloidea</taxon>
        <taxon>Chrysomelidae</taxon>
        <taxon>Bruchinae</taxon>
        <taxon>Bruchini</taxon>
        <taxon>Callosobruchus</taxon>
    </lineage>
</organism>
<sequence length="53" mass="6211">MINRKLECRKLMDNTSAEFQKNREQVQQTPLGVIEVQPKPALREYRKIKADPA</sequence>
<dbReference type="Proteomes" id="UP000410492">
    <property type="component" value="Unassembled WGS sequence"/>
</dbReference>
<feature type="non-terminal residue" evidence="1">
    <location>
        <position position="53"/>
    </location>
</feature>